<keyword evidence="2" id="KW-1185">Reference proteome</keyword>
<protein>
    <submittedName>
        <fullName evidence="1">Uncharacterized protein</fullName>
    </submittedName>
</protein>
<evidence type="ECO:0000313" key="2">
    <source>
        <dbReference type="Proteomes" id="UP001732700"/>
    </source>
</evidence>
<reference evidence="1" key="2">
    <citation type="submission" date="2025-09" db="UniProtKB">
        <authorList>
            <consortium name="EnsemblPlants"/>
        </authorList>
    </citation>
    <scope>IDENTIFICATION</scope>
</reference>
<dbReference type="EnsemblPlants" id="AVESA.00010b.r2.7CG0699720.1">
    <property type="protein sequence ID" value="AVESA.00010b.r2.7CG0699720.1.CDS"/>
    <property type="gene ID" value="AVESA.00010b.r2.7CG0699720"/>
</dbReference>
<sequence length="417" mass="46278">MEIEPESLRSPVYHQLKFAFTACLWVPRMIYLLVLDIVTEVPVTVYEIILLLWEFSAYLVAHFRLLVMTSEKQPVSKNLHRSRQMMMQHADLLGMDDYKCKVHKFLESESPHDSVLGLWGTSGVGKTRLLMLIGLCYGDADSPFHYIIALKDGDVREMQDNVAAFLNLNLDWNTMSSSQEHVRANIISEHLNHYNFILLLDDVQHGDLDLASIGLPMPLGRRQKVILTSKSQAVCGRMGCAEANTVEMKCLGEEDAWNLFKYKAGVEITEANAEIHRIAKLMVSSCGGLPRSISSIAKAVAGMTCCGMDPDDWFIVYECFKANKWPRYCGLGDSEDHVSNLQNVSSSRQGSAGPSKRGKSAVPRTSAGPRRGLRSDKEGYVEMALPNAPSRRKVVSKVPLAPTHGGAADSGDAEDRC</sequence>
<dbReference type="Proteomes" id="UP001732700">
    <property type="component" value="Chromosome 7C"/>
</dbReference>
<accession>A0ACD6A502</accession>
<reference evidence="1" key="1">
    <citation type="submission" date="2021-05" db="EMBL/GenBank/DDBJ databases">
        <authorList>
            <person name="Scholz U."/>
            <person name="Mascher M."/>
            <person name="Fiebig A."/>
        </authorList>
    </citation>
    <scope>NUCLEOTIDE SEQUENCE [LARGE SCALE GENOMIC DNA]</scope>
</reference>
<proteinExistence type="predicted"/>
<evidence type="ECO:0000313" key="1">
    <source>
        <dbReference type="EnsemblPlants" id="AVESA.00010b.r2.7CG0699720.1.CDS"/>
    </source>
</evidence>
<organism evidence="1 2">
    <name type="scientific">Avena sativa</name>
    <name type="common">Oat</name>
    <dbReference type="NCBI Taxonomy" id="4498"/>
    <lineage>
        <taxon>Eukaryota</taxon>
        <taxon>Viridiplantae</taxon>
        <taxon>Streptophyta</taxon>
        <taxon>Embryophyta</taxon>
        <taxon>Tracheophyta</taxon>
        <taxon>Spermatophyta</taxon>
        <taxon>Magnoliopsida</taxon>
        <taxon>Liliopsida</taxon>
        <taxon>Poales</taxon>
        <taxon>Poaceae</taxon>
        <taxon>BOP clade</taxon>
        <taxon>Pooideae</taxon>
        <taxon>Poodae</taxon>
        <taxon>Poeae</taxon>
        <taxon>Poeae Chloroplast Group 1 (Aveneae type)</taxon>
        <taxon>Aveninae</taxon>
        <taxon>Avena</taxon>
    </lineage>
</organism>
<name>A0ACD6A502_AVESA</name>